<evidence type="ECO:0000313" key="2">
    <source>
        <dbReference type="Proteomes" id="UP000199088"/>
    </source>
</evidence>
<keyword evidence="2" id="KW-1185">Reference proteome</keyword>
<sequence>MSGMLEGLAAAREVLRAKYDIAPVDLENPVRRGTLYEAILELDGMLEEGADELDGRVLEHPDLHDPFPVCRPMEPDL</sequence>
<dbReference type="AlphaFoldDB" id="A0A1H0ITW3"/>
<dbReference type="Proteomes" id="UP000199088">
    <property type="component" value="Unassembled WGS sequence"/>
</dbReference>
<organism evidence="1 2">
    <name type="scientific">Klenkia soli</name>
    <dbReference type="NCBI Taxonomy" id="1052260"/>
    <lineage>
        <taxon>Bacteria</taxon>
        <taxon>Bacillati</taxon>
        <taxon>Actinomycetota</taxon>
        <taxon>Actinomycetes</taxon>
        <taxon>Geodermatophilales</taxon>
        <taxon>Geodermatophilaceae</taxon>
        <taxon>Klenkia</taxon>
    </lineage>
</organism>
<reference evidence="2" key="1">
    <citation type="submission" date="2016-10" db="EMBL/GenBank/DDBJ databases">
        <authorList>
            <person name="Varghese N."/>
            <person name="Submissions S."/>
        </authorList>
    </citation>
    <scope>NUCLEOTIDE SEQUENCE [LARGE SCALE GENOMIC DNA]</scope>
    <source>
        <strain evidence="2">DSM 45843</strain>
    </source>
</reference>
<proteinExistence type="predicted"/>
<dbReference type="EMBL" id="FNIR01000005">
    <property type="protein sequence ID" value="SDO34763.1"/>
    <property type="molecule type" value="Genomic_DNA"/>
</dbReference>
<name>A0A1H0ITW3_9ACTN</name>
<accession>A0A1H0ITW3</accession>
<protein>
    <submittedName>
        <fullName evidence="1">Uncharacterized protein</fullName>
    </submittedName>
</protein>
<gene>
    <name evidence="1" type="ORF">SAMN05660199_01767</name>
</gene>
<evidence type="ECO:0000313" key="1">
    <source>
        <dbReference type="EMBL" id="SDO34763.1"/>
    </source>
</evidence>